<reference evidence="2 3" key="1">
    <citation type="submission" date="2019-05" db="EMBL/GenBank/DDBJ databases">
        <title>Burkholderia sp. DHOD12, isolated from subtropical forest soil.</title>
        <authorList>
            <person name="Gao Z.-H."/>
            <person name="Qiu L.-H."/>
        </authorList>
    </citation>
    <scope>NUCLEOTIDE SEQUENCE [LARGE SCALE GENOMIC DNA]</scope>
    <source>
        <strain evidence="2 3">DHOD12</strain>
    </source>
</reference>
<feature type="chain" id="PRO_5020617575" description="BcpO-related WXXGXW repeat protein" evidence="1">
    <location>
        <begin position="25"/>
        <end position="98"/>
    </location>
</feature>
<dbReference type="Pfam" id="PF12779">
    <property type="entry name" value="WXXGXW"/>
    <property type="match status" value="2"/>
</dbReference>
<proteinExistence type="predicted"/>
<name>A0A4P8IR55_9BURK</name>
<dbReference type="Proteomes" id="UP000298656">
    <property type="component" value="Chromosome 1"/>
</dbReference>
<keyword evidence="3" id="KW-1185">Reference proteome</keyword>
<sequence length="98" mass="10935">MRLSPVARLVAAAVTLFAASGAFAQVVIAPMAPPPPRVEVVPGPRAGYVWDPGHWRWVGGRYVWVGGHWQPVRPGVRWVPGHWAPYRGTWRWIPGHWA</sequence>
<organism evidence="2 3">
    <name type="scientific">Trinickia violacea</name>
    <dbReference type="NCBI Taxonomy" id="2571746"/>
    <lineage>
        <taxon>Bacteria</taxon>
        <taxon>Pseudomonadati</taxon>
        <taxon>Pseudomonadota</taxon>
        <taxon>Betaproteobacteria</taxon>
        <taxon>Burkholderiales</taxon>
        <taxon>Burkholderiaceae</taxon>
        <taxon>Trinickia</taxon>
    </lineage>
</organism>
<evidence type="ECO:0000313" key="2">
    <source>
        <dbReference type="EMBL" id="QCP50836.1"/>
    </source>
</evidence>
<gene>
    <name evidence="2" type="ORF">FAZ95_17765</name>
</gene>
<keyword evidence="1" id="KW-0732">Signal</keyword>
<dbReference type="RefSeq" id="WP_137333646.1">
    <property type="nucleotide sequence ID" value="NZ_CP040077.1"/>
</dbReference>
<dbReference type="InterPro" id="IPR024447">
    <property type="entry name" value="YXWGXW_rpt"/>
</dbReference>
<evidence type="ECO:0000256" key="1">
    <source>
        <dbReference type="SAM" id="SignalP"/>
    </source>
</evidence>
<feature type="signal peptide" evidence="1">
    <location>
        <begin position="1"/>
        <end position="24"/>
    </location>
</feature>
<dbReference type="AlphaFoldDB" id="A0A4P8IR55"/>
<protein>
    <recommendedName>
        <fullName evidence="4">BcpO-related WXXGXW repeat protein</fullName>
    </recommendedName>
</protein>
<dbReference type="EMBL" id="CP040077">
    <property type="protein sequence ID" value="QCP50836.1"/>
    <property type="molecule type" value="Genomic_DNA"/>
</dbReference>
<evidence type="ECO:0000313" key="3">
    <source>
        <dbReference type="Proteomes" id="UP000298656"/>
    </source>
</evidence>
<dbReference type="KEGG" id="tvl:FAZ95_17765"/>
<accession>A0A4P8IR55</accession>
<evidence type="ECO:0008006" key="4">
    <source>
        <dbReference type="Google" id="ProtNLM"/>
    </source>
</evidence>